<dbReference type="AlphaFoldDB" id="A0A835HNG4"/>
<evidence type="ECO:0000313" key="2">
    <source>
        <dbReference type="EMBL" id="KAF9602866.1"/>
    </source>
</evidence>
<gene>
    <name evidence="2" type="ORF">IFM89_031812</name>
</gene>
<comment type="caution">
    <text evidence="2">The sequence shown here is derived from an EMBL/GenBank/DDBJ whole genome shotgun (WGS) entry which is preliminary data.</text>
</comment>
<evidence type="ECO:0000256" key="1">
    <source>
        <dbReference type="SAM" id="MobiDB-lite"/>
    </source>
</evidence>
<evidence type="ECO:0000313" key="3">
    <source>
        <dbReference type="Proteomes" id="UP000631114"/>
    </source>
</evidence>
<name>A0A835HNG4_9MAGN</name>
<reference evidence="2 3" key="1">
    <citation type="submission" date="2020-10" db="EMBL/GenBank/DDBJ databases">
        <title>The Coptis chinensis genome and diversification of protoberbering-type alkaloids.</title>
        <authorList>
            <person name="Wang B."/>
            <person name="Shu S."/>
            <person name="Song C."/>
            <person name="Liu Y."/>
        </authorList>
    </citation>
    <scope>NUCLEOTIDE SEQUENCE [LARGE SCALE GENOMIC DNA]</scope>
    <source>
        <strain evidence="2">HL-2020</strain>
        <tissue evidence="2">Leaf</tissue>
    </source>
</reference>
<organism evidence="2 3">
    <name type="scientific">Coptis chinensis</name>
    <dbReference type="NCBI Taxonomy" id="261450"/>
    <lineage>
        <taxon>Eukaryota</taxon>
        <taxon>Viridiplantae</taxon>
        <taxon>Streptophyta</taxon>
        <taxon>Embryophyta</taxon>
        <taxon>Tracheophyta</taxon>
        <taxon>Spermatophyta</taxon>
        <taxon>Magnoliopsida</taxon>
        <taxon>Ranunculales</taxon>
        <taxon>Ranunculaceae</taxon>
        <taxon>Coptidoideae</taxon>
        <taxon>Coptis</taxon>
    </lineage>
</organism>
<dbReference type="OrthoDB" id="5391403at2759"/>
<dbReference type="Proteomes" id="UP000631114">
    <property type="component" value="Unassembled WGS sequence"/>
</dbReference>
<feature type="region of interest" description="Disordered" evidence="1">
    <location>
        <begin position="50"/>
        <end position="81"/>
    </location>
</feature>
<accession>A0A835HNG4</accession>
<proteinExistence type="predicted"/>
<keyword evidence="3" id="KW-1185">Reference proteome</keyword>
<feature type="compositionally biased region" description="Polar residues" evidence="1">
    <location>
        <begin position="71"/>
        <end position="81"/>
    </location>
</feature>
<protein>
    <submittedName>
        <fullName evidence="2">Uncharacterized protein</fullName>
    </submittedName>
</protein>
<feature type="compositionally biased region" description="Basic and acidic residues" evidence="1">
    <location>
        <begin position="50"/>
        <end position="69"/>
    </location>
</feature>
<dbReference type="EMBL" id="JADFTS010000006">
    <property type="protein sequence ID" value="KAF9602866.1"/>
    <property type="molecule type" value="Genomic_DNA"/>
</dbReference>
<sequence>MPRMRGSFFGLGASRRCGTKDVEESLVTVRTHLDFTLVMDELGHQEWVRVDTNKKDGANNEETNKKDGDNNEVSATKDAGTSNQFAALAEIKEDTHGNEVVEVLNIETTVRVVTDSPSVDDTNLPLVCASPTTMGATSPQVDVRQEKEMEPLRSTLVMVPKRAYYSKDVSPPVEGPFPRRKNVSGSMMTSLPREIGGAPPYSFVVRLSEIIGSFKTLRKMALFWCRVVTEVINCCISKKIRRSIASDSLQSIMREAGPNTEVAVVSLGSSSALYARVSTGILFFDLELINHPET</sequence>